<dbReference type="Pfam" id="PF00248">
    <property type="entry name" value="Aldo_ket_red"/>
    <property type="match status" value="1"/>
</dbReference>
<dbReference type="SUPFAM" id="SSF51430">
    <property type="entry name" value="NAD(P)-linked oxidoreductase"/>
    <property type="match status" value="1"/>
</dbReference>
<accession>A0ABU8NIP8</accession>
<feature type="domain" description="NADP-dependent oxidoreductase" evidence="3">
    <location>
        <begin position="76"/>
        <end position="368"/>
    </location>
</feature>
<proteinExistence type="predicted"/>
<protein>
    <submittedName>
        <fullName evidence="4">Aldo/keto reductase</fullName>
    </submittedName>
</protein>
<evidence type="ECO:0000313" key="5">
    <source>
        <dbReference type="Proteomes" id="UP001378956"/>
    </source>
</evidence>
<gene>
    <name evidence="4" type="ORF">WAE58_04755</name>
</gene>
<dbReference type="EMBL" id="JBBEUB010000001">
    <property type="protein sequence ID" value="MEJ2901718.1"/>
    <property type="molecule type" value="Genomic_DNA"/>
</dbReference>
<dbReference type="Proteomes" id="UP001378956">
    <property type="component" value="Unassembled WGS sequence"/>
</dbReference>
<comment type="caution">
    <text evidence="4">The sequence shown here is derived from an EMBL/GenBank/DDBJ whole genome shotgun (WGS) entry which is preliminary data.</text>
</comment>
<feature type="region of interest" description="Disordered" evidence="2">
    <location>
        <begin position="43"/>
        <end position="62"/>
    </location>
</feature>
<evidence type="ECO:0000256" key="1">
    <source>
        <dbReference type="ARBA" id="ARBA00023002"/>
    </source>
</evidence>
<sequence length="408" mass="44173">MNSNHLNKQQTGGYKRRDFLRNTSIALGGLAISPLLLNALSGCGNPDQKNQEKQADQAPQPAKLTRKLGQFDVYPVGLGCMNAAWGYGKPMSVQDAANLFRGAADQGITLFDTAEVYGPFLSEVMVGEALSTIRKDIIIASKFGFDIGSDGKIKGLNSRPEHIRKVVESSLKRLKTDYIDLLYQHRVDPRIPIEDVAGTVKDLISEGKVRSFGLSEAGAATIRRAHAVQPLAALQNEYSVWSRDPEGEVVDVCEELGITLVPWSPLGKGFLTGTISPSAKFKEGDRRSTMPRFTKEAMENNWAVVELLKKIADKHSAKIGQVALAWLLARKPFIIPIPGTTNPEHLTENIESAKIELTTADMKDIADAYSKIKILGERGAPDVMSLLDIGAKGGTSSKGGHGLSVPKG</sequence>
<organism evidence="4 5">
    <name type="scientific">Pedobacter panaciterrae</name>
    <dbReference type="NCBI Taxonomy" id="363849"/>
    <lineage>
        <taxon>Bacteria</taxon>
        <taxon>Pseudomonadati</taxon>
        <taxon>Bacteroidota</taxon>
        <taxon>Sphingobacteriia</taxon>
        <taxon>Sphingobacteriales</taxon>
        <taxon>Sphingobacteriaceae</taxon>
        <taxon>Pedobacter</taxon>
    </lineage>
</organism>
<dbReference type="InterPro" id="IPR050791">
    <property type="entry name" value="Aldo-Keto_reductase"/>
</dbReference>
<name>A0ABU8NIP8_9SPHI</name>
<dbReference type="PANTHER" id="PTHR43625">
    <property type="entry name" value="AFLATOXIN B1 ALDEHYDE REDUCTASE"/>
    <property type="match status" value="1"/>
</dbReference>
<keyword evidence="1" id="KW-0560">Oxidoreductase</keyword>
<dbReference type="CDD" id="cd19078">
    <property type="entry name" value="AKR_AKR13C1_2"/>
    <property type="match status" value="1"/>
</dbReference>
<evidence type="ECO:0000256" key="2">
    <source>
        <dbReference type="SAM" id="MobiDB-lite"/>
    </source>
</evidence>
<keyword evidence="5" id="KW-1185">Reference proteome</keyword>
<evidence type="ECO:0000259" key="3">
    <source>
        <dbReference type="Pfam" id="PF00248"/>
    </source>
</evidence>
<dbReference type="PANTHER" id="PTHR43625:SF77">
    <property type="entry name" value="ALDO-KETO REDUCTASE"/>
    <property type="match status" value="1"/>
</dbReference>
<dbReference type="InterPro" id="IPR023210">
    <property type="entry name" value="NADP_OxRdtase_dom"/>
</dbReference>
<dbReference type="RefSeq" id="WP_337715576.1">
    <property type="nucleotide sequence ID" value="NZ_JBBEUB010000001.1"/>
</dbReference>
<dbReference type="InterPro" id="IPR036812">
    <property type="entry name" value="NAD(P)_OxRdtase_dom_sf"/>
</dbReference>
<evidence type="ECO:0000313" key="4">
    <source>
        <dbReference type="EMBL" id="MEJ2901718.1"/>
    </source>
</evidence>
<dbReference type="Gene3D" id="3.20.20.100">
    <property type="entry name" value="NADP-dependent oxidoreductase domain"/>
    <property type="match status" value="1"/>
</dbReference>
<reference evidence="4 5" key="1">
    <citation type="submission" date="2024-03" db="EMBL/GenBank/DDBJ databases">
        <title>Sequence of Lycoming College Course Isolates.</title>
        <authorList>
            <person name="Plotts O."/>
            <person name="Newman J."/>
        </authorList>
    </citation>
    <scope>NUCLEOTIDE SEQUENCE [LARGE SCALE GENOMIC DNA]</scope>
    <source>
        <strain evidence="4 5">CJB-3</strain>
    </source>
</reference>